<dbReference type="PANTHER" id="PTHR14052:SF0">
    <property type="entry name" value="ORIGIN RECOGNITION COMPLEX SUBUNIT 2"/>
    <property type="match status" value="1"/>
</dbReference>
<dbReference type="GO" id="GO:0003688">
    <property type="term" value="F:DNA replication origin binding"/>
    <property type="evidence" value="ECO:0007669"/>
    <property type="project" value="UniProtKB-UniRule"/>
</dbReference>
<dbReference type="PANTHER" id="PTHR14052">
    <property type="entry name" value="ORIGIN RECOGNITION COMPLEX SUBUNIT 2"/>
    <property type="match status" value="1"/>
</dbReference>
<dbReference type="GO" id="GO:0005664">
    <property type="term" value="C:nuclear origin of replication recognition complex"/>
    <property type="evidence" value="ECO:0007669"/>
    <property type="project" value="UniProtKB-UniRule"/>
</dbReference>
<dbReference type="InterPro" id="IPR056773">
    <property type="entry name" value="WHD_ORC2"/>
</dbReference>
<feature type="compositionally biased region" description="Basic residues" evidence="6">
    <location>
        <begin position="166"/>
        <end position="178"/>
    </location>
</feature>
<dbReference type="Proteomes" id="UP001310890">
    <property type="component" value="Unassembled WGS sequence"/>
</dbReference>
<feature type="region of interest" description="Disordered" evidence="6">
    <location>
        <begin position="132"/>
        <end position="190"/>
    </location>
</feature>
<dbReference type="Pfam" id="PF24882">
    <property type="entry name" value="WHD_ORC2"/>
    <property type="match status" value="1"/>
</dbReference>
<comment type="function">
    <text evidence="5">Component of the origin recognition complex (ORC) that binds origins of replication. DNA-binding is ATP-dependent. ORC is required to assemble the pre-replication complex necessary to initiate DNA replication.</text>
</comment>
<comment type="subunit">
    <text evidence="5">Component of the origin recognition complex (ORC).</text>
</comment>
<feature type="compositionally biased region" description="Acidic residues" evidence="6">
    <location>
        <begin position="135"/>
        <end position="149"/>
    </location>
</feature>
<accession>A0AAN7TCY1</accession>
<name>A0AAN7TCY1_9PEZI</name>
<reference evidence="9" key="1">
    <citation type="submission" date="2023-08" db="EMBL/GenBank/DDBJ databases">
        <title>Black Yeasts Isolated from many extreme environments.</title>
        <authorList>
            <person name="Coleine C."/>
            <person name="Stajich J.E."/>
            <person name="Selbmann L."/>
        </authorList>
    </citation>
    <scope>NUCLEOTIDE SEQUENCE</scope>
    <source>
        <strain evidence="9">CCFEE 5401</strain>
    </source>
</reference>
<feature type="domain" description="Origin recognition complex subunit 2 RecA-like" evidence="7">
    <location>
        <begin position="236"/>
        <end position="422"/>
    </location>
</feature>
<evidence type="ECO:0000256" key="1">
    <source>
        <dbReference type="ARBA" id="ARBA00004123"/>
    </source>
</evidence>
<feature type="compositionally biased region" description="Basic and acidic residues" evidence="6">
    <location>
        <begin position="16"/>
        <end position="29"/>
    </location>
</feature>
<evidence type="ECO:0000259" key="7">
    <source>
        <dbReference type="Pfam" id="PF04084"/>
    </source>
</evidence>
<evidence type="ECO:0000256" key="4">
    <source>
        <dbReference type="ARBA" id="ARBA00023242"/>
    </source>
</evidence>
<dbReference type="GO" id="GO:0006260">
    <property type="term" value="P:DNA replication"/>
    <property type="evidence" value="ECO:0007669"/>
    <property type="project" value="UniProtKB-UniRule"/>
</dbReference>
<keyword evidence="3 5" id="KW-0235">DNA replication</keyword>
<dbReference type="AlphaFoldDB" id="A0AAN7TCY1"/>
<evidence type="ECO:0000259" key="8">
    <source>
        <dbReference type="Pfam" id="PF24882"/>
    </source>
</evidence>
<evidence type="ECO:0000313" key="9">
    <source>
        <dbReference type="EMBL" id="KAK5109446.1"/>
    </source>
</evidence>
<dbReference type="EMBL" id="JAVRRL010000064">
    <property type="protein sequence ID" value="KAK5109446.1"/>
    <property type="molecule type" value="Genomic_DNA"/>
</dbReference>
<feature type="region of interest" description="Disordered" evidence="6">
    <location>
        <begin position="1"/>
        <end position="107"/>
    </location>
</feature>
<evidence type="ECO:0000256" key="6">
    <source>
        <dbReference type="SAM" id="MobiDB-lite"/>
    </source>
</evidence>
<comment type="subcellular location">
    <subcellularLocation>
        <location evidence="1 5">Nucleus</location>
    </subcellularLocation>
</comment>
<keyword evidence="4 5" id="KW-0539">Nucleus</keyword>
<evidence type="ECO:0000256" key="3">
    <source>
        <dbReference type="ARBA" id="ARBA00022705"/>
    </source>
</evidence>
<sequence length="618" mass="67960">MVKRRRGGDDAGAQEETPRKTRRATRDEASVPSPQVDAATPSGRKSILRATPSKPKGTASLDPTPKSLRKVLFSTPAKHEEAEAEDSEDTPTAATRTDRSARRKSQRTLLHVDDASDDEEAIVQNELLAQRILGDDDESEDEVGEDECDVVLPEPQSGLDTPSKTGKLRGRPKGRRRERTPSPPPDLPPHELYFFQNRAGANKTSTNTLPSHLLLGHDDYFAKIAAFRDRHADDIVRLEKLHRRAFEQWMFELEEGFNLCLYGYGSKRGLAMEFASELYATPPSTRIVGRDSTTTVHGGTQAKRNIVVVNGYTPGLTTKDILATLAKAALPPKAQAALPAQPAAMLESMLDSLDTTIPSAQITLLIHSLDHPNLRKPAIQATIARFAAHPLVQLITTCDSPLFPLLWDTATTRQFKFLYHDTTTFQPYRVELDVVEEVNALLGRTRRRVGGKDGVVFVLRSLPENARNLFKILVVEQLALADAGTTAASTTGHGDGFVGSDEETLGASDDDLAAAGQDTPSRRGRGKYKRAPEQAAKRLVAPSHRPVALQGLEGVEYRTLYHKAVEEFVCSSELNFRTLLKEFVDHQIIESRKDGLGVERVSVVGVGREELEGLLEEL</sequence>
<protein>
    <recommendedName>
        <fullName evidence="5">Origin recognition complex subunit 2</fullName>
    </recommendedName>
</protein>
<dbReference type="InterPro" id="IPR007220">
    <property type="entry name" value="ORC2"/>
</dbReference>
<dbReference type="Pfam" id="PF04084">
    <property type="entry name" value="RecA-like_ORC2"/>
    <property type="match status" value="1"/>
</dbReference>
<gene>
    <name evidence="9" type="ORF">LTR62_007005</name>
</gene>
<comment type="similarity">
    <text evidence="2 5">Belongs to the ORC2 family.</text>
</comment>
<comment type="caution">
    <text evidence="9">The sequence shown here is derived from an EMBL/GenBank/DDBJ whole genome shotgun (WGS) entry which is preliminary data.</text>
</comment>
<evidence type="ECO:0000256" key="5">
    <source>
        <dbReference type="RuleBase" id="RU368084"/>
    </source>
</evidence>
<organism evidence="9 10">
    <name type="scientific">Meristemomyces frigidus</name>
    <dbReference type="NCBI Taxonomy" id="1508187"/>
    <lineage>
        <taxon>Eukaryota</taxon>
        <taxon>Fungi</taxon>
        <taxon>Dikarya</taxon>
        <taxon>Ascomycota</taxon>
        <taxon>Pezizomycotina</taxon>
        <taxon>Dothideomycetes</taxon>
        <taxon>Dothideomycetidae</taxon>
        <taxon>Mycosphaerellales</taxon>
        <taxon>Teratosphaeriaceae</taxon>
        <taxon>Meristemomyces</taxon>
    </lineage>
</organism>
<feature type="domain" description="Origin recognition complex subunit 2 winged-helix" evidence="8">
    <location>
        <begin position="553"/>
        <end position="603"/>
    </location>
</feature>
<proteinExistence type="inferred from homology"/>
<evidence type="ECO:0000256" key="2">
    <source>
        <dbReference type="ARBA" id="ARBA00007421"/>
    </source>
</evidence>
<feature type="region of interest" description="Disordered" evidence="6">
    <location>
        <begin position="508"/>
        <end position="534"/>
    </location>
</feature>
<dbReference type="InterPro" id="IPR056772">
    <property type="entry name" value="RecA-like_ORC2"/>
</dbReference>
<evidence type="ECO:0000313" key="10">
    <source>
        <dbReference type="Proteomes" id="UP001310890"/>
    </source>
</evidence>